<dbReference type="SUPFAM" id="SSF55811">
    <property type="entry name" value="Nudix"/>
    <property type="match status" value="1"/>
</dbReference>
<protein>
    <recommendedName>
        <fullName evidence="1">Nudix hydrolase domain-containing protein</fullName>
    </recommendedName>
</protein>
<reference evidence="3" key="1">
    <citation type="submission" date="2017-09" db="EMBL/GenBank/DDBJ databases">
        <title>Depth-based differentiation of microbial function through sediment-hosted aquifers and enrichment of novel symbionts in the deep terrestrial subsurface.</title>
        <authorList>
            <person name="Probst A.J."/>
            <person name="Ladd B."/>
            <person name="Jarett J.K."/>
            <person name="Geller-Mcgrath D.E."/>
            <person name="Sieber C.M.K."/>
            <person name="Emerson J.B."/>
            <person name="Anantharaman K."/>
            <person name="Thomas B.C."/>
            <person name="Malmstrom R."/>
            <person name="Stieglmeier M."/>
            <person name="Klingl A."/>
            <person name="Woyke T."/>
            <person name="Ryan C.M."/>
            <person name="Banfield J.F."/>
        </authorList>
    </citation>
    <scope>NUCLEOTIDE SEQUENCE [LARGE SCALE GENOMIC DNA]</scope>
</reference>
<sequence length="242" mass="27070">MTEKNNGGIDLLNQEHFNMENPRNKPVVGWKPTSDGIGGLFNPQGWAALRAVLYKITPEQLKQWLYDQILVVENPGSIVIMELDGRIGLVQNFRMIGDRLLPKAAGSYIKTLNEEKLWQKLLDTLGRWSWEAPRGLINDPETDDIKKFILKTARVEALEETGFTLSEARIVGPVNANTTFFAHSQYIVYGKIESMGEANPEDLEIIGTSKLFTLDQLRELNKSGEFVDGLTLAGMALCGFSL</sequence>
<dbReference type="InterPro" id="IPR000086">
    <property type="entry name" value="NUDIX_hydrolase_dom"/>
</dbReference>
<organism evidence="2 3">
    <name type="scientific">Candidatus Falkowbacteria bacterium CG10_big_fil_rev_8_21_14_0_10_39_11</name>
    <dbReference type="NCBI Taxonomy" id="1974565"/>
    <lineage>
        <taxon>Bacteria</taxon>
        <taxon>Candidatus Falkowiibacteriota</taxon>
    </lineage>
</organism>
<comment type="caution">
    <text evidence="2">The sequence shown here is derived from an EMBL/GenBank/DDBJ whole genome shotgun (WGS) entry which is preliminary data.</text>
</comment>
<dbReference type="EMBL" id="PFAP01000045">
    <property type="protein sequence ID" value="PIR93659.1"/>
    <property type="molecule type" value="Genomic_DNA"/>
</dbReference>
<dbReference type="CDD" id="cd03424">
    <property type="entry name" value="NUDIX_ADPRase_Nudt5_UGPPase_Nudt14"/>
    <property type="match status" value="1"/>
</dbReference>
<proteinExistence type="predicted"/>
<evidence type="ECO:0000259" key="1">
    <source>
        <dbReference type="PROSITE" id="PS51462"/>
    </source>
</evidence>
<evidence type="ECO:0000313" key="3">
    <source>
        <dbReference type="Proteomes" id="UP000229901"/>
    </source>
</evidence>
<dbReference type="Gene3D" id="3.90.79.10">
    <property type="entry name" value="Nucleoside Triphosphate Pyrophosphohydrolase"/>
    <property type="match status" value="1"/>
</dbReference>
<feature type="domain" description="Nudix hydrolase" evidence="1">
    <location>
        <begin position="100"/>
        <end position="234"/>
    </location>
</feature>
<gene>
    <name evidence="2" type="ORF">COT97_05300</name>
</gene>
<dbReference type="Proteomes" id="UP000229901">
    <property type="component" value="Unassembled WGS sequence"/>
</dbReference>
<dbReference type="AlphaFoldDB" id="A0A2H0V5H8"/>
<dbReference type="PROSITE" id="PS51462">
    <property type="entry name" value="NUDIX"/>
    <property type="match status" value="1"/>
</dbReference>
<dbReference type="InterPro" id="IPR015797">
    <property type="entry name" value="NUDIX_hydrolase-like_dom_sf"/>
</dbReference>
<name>A0A2H0V5H8_9BACT</name>
<evidence type="ECO:0000313" key="2">
    <source>
        <dbReference type="EMBL" id="PIR93659.1"/>
    </source>
</evidence>
<accession>A0A2H0V5H8</accession>